<keyword evidence="1" id="KW-1133">Transmembrane helix</keyword>
<feature type="transmembrane region" description="Helical" evidence="1">
    <location>
        <begin position="105"/>
        <end position="131"/>
    </location>
</feature>
<comment type="caution">
    <text evidence="2">The sequence shown here is derived from an EMBL/GenBank/DDBJ whole genome shotgun (WGS) entry which is preliminary data.</text>
</comment>
<dbReference type="RefSeq" id="WP_345688793.1">
    <property type="nucleotide sequence ID" value="NZ_BAABRO010000026.1"/>
</dbReference>
<feature type="transmembrane region" description="Helical" evidence="1">
    <location>
        <begin position="137"/>
        <end position="159"/>
    </location>
</feature>
<keyword evidence="1" id="KW-0472">Membrane</keyword>
<evidence type="ECO:0000313" key="2">
    <source>
        <dbReference type="EMBL" id="GAA5510670.1"/>
    </source>
</evidence>
<gene>
    <name evidence="2" type="ORF">Rcae01_06180</name>
</gene>
<dbReference type="EMBL" id="BAABRO010000026">
    <property type="protein sequence ID" value="GAA5510670.1"/>
    <property type="molecule type" value="Genomic_DNA"/>
</dbReference>
<keyword evidence="1" id="KW-0812">Transmembrane</keyword>
<organism evidence="2 3">
    <name type="scientific">Novipirellula caenicola</name>
    <dbReference type="NCBI Taxonomy" id="1536901"/>
    <lineage>
        <taxon>Bacteria</taxon>
        <taxon>Pseudomonadati</taxon>
        <taxon>Planctomycetota</taxon>
        <taxon>Planctomycetia</taxon>
        <taxon>Pirellulales</taxon>
        <taxon>Pirellulaceae</taxon>
        <taxon>Novipirellula</taxon>
    </lineage>
</organism>
<dbReference type="Proteomes" id="UP001416858">
    <property type="component" value="Unassembled WGS sequence"/>
</dbReference>
<evidence type="ECO:0000256" key="1">
    <source>
        <dbReference type="SAM" id="Phobius"/>
    </source>
</evidence>
<keyword evidence="3" id="KW-1185">Reference proteome</keyword>
<reference evidence="2 3" key="1">
    <citation type="submission" date="2024-02" db="EMBL/GenBank/DDBJ databases">
        <title>Rhodopirellula caenicola NBRC 110016.</title>
        <authorList>
            <person name="Ichikawa N."/>
            <person name="Katano-Makiyama Y."/>
            <person name="Hidaka K."/>
        </authorList>
    </citation>
    <scope>NUCLEOTIDE SEQUENCE [LARGE SCALE GENOMIC DNA]</scope>
    <source>
        <strain evidence="2 3">NBRC 110016</strain>
    </source>
</reference>
<accession>A0ABP9W1K3</accession>
<name>A0ABP9W1K3_9BACT</name>
<sequence length="233" mass="24973">MTILTSTRRSPSSACVSDLYRQTLGWVVAAWLVAAVIAMAVTLVRDADRAGDVFFVAVASGMIALASMLPGLCLRWAKEVKSRIASRSTANHADSGSSSDPFGDFVLASGMGMIFRLFGTVALFLFCRYQLAESSQWVAGFTIGWYAYLTLVEVGVLAFKQNRVSSQQRNEKATTSTDASLSASVLPVKAGLPLKAEGYSSHSIDSSELPCSSLVRLHPSDALHSRPLGVWEA</sequence>
<protein>
    <submittedName>
        <fullName evidence="2">Uncharacterized protein</fullName>
    </submittedName>
</protein>
<proteinExistence type="predicted"/>
<feature type="transmembrane region" description="Helical" evidence="1">
    <location>
        <begin position="53"/>
        <end position="77"/>
    </location>
</feature>
<feature type="transmembrane region" description="Helical" evidence="1">
    <location>
        <begin position="23"/>
        <end position="41"/>
    </location>
</feature>
<evidence type="ECO:0000313" key="3">
    <source>
        <dbReference type="Proteomes" id="UP001416858"/>
    </source>
</evidence>